<dbReference type="SMART" id="SM00064">
    <property type="entry name" value="FYVE"/>
    <property type="match status" value="1"/>
</dbReference>
<evidence type="ECO:0000256" key="9">
    <source>
        <dbReference type="ARBA" id="ARBA00022753"/>
    </source>
</evidence>
<proteinExistence type="inferred from homology"/>
<sequence>MMEETADSKDKTANSLKDLADDNDSQLKIDSLSKLVAQLENENKKSAEEFGAQRAQMKVIYLQKEEELKKQAAEQEQLKEEIKRLQTELDETKSQLTAVSLETESLESQKRTYQDEISSLQQIVNETIDESTLLTRKNEALEAELAEIKGQSTRVEIDKDGAPLAAAGAMIQTFARKVTNQISSQLNSDSSAVSVATNTSSSFLSPTGALTESLEESMRKVNKYAKEDSEVLRSLLVPLEEEIELLKDKLREMDQEVNKYKSELSCANQELTKYKGENGISSDAIETTTPIVHDLTNSTNSTDSLLSMNHTNSQNENMKKLESSPKIIAKIGSATSVASSGVCNMCENYEAQLVAAQERSRDLEKQLCTLERYKEELSKETAFRKDMEEKWNEKKEEHKLQIQELQKKVEEADKSLKELKHIYSTTKSEVTQRLSKLDEERRQTEARLNHLQRENENLVGKHSKRSSELQSEMINLPDVVPELQEMLLRRLDDLIAAKVGQEKAEEMVENLRYEANMLREQLESAQKNQICSEQRLQSTIHNLESNLHRAESEKQQLSAQLKELEARVISLQQETDDLKLEYDKAVEARGTLEYELKESRKKITALQIDLQMCERTQKDFVQLSQSLQQELEKIRESDNQVRWEHDEDVDECHNCKAPFSVTKRRQHCRHCGRIFCTACLSHQVKSGPHQRPSKVCGICHTLLDRETAPFFSTDPPIPH</sequence>
<keyword evidence="4" id="KW-0813">Transport</keyword>
<dbReference type="Pfam" id="PF09311">
    <property type="entry name" value="Rab5-bind"/>
    <property type="match status" value="1"/>
</dbReference>
<keyword evidence="12" id="KW-0653">Protein transport</keyword>
<evidence type="ECO:0000256" key="13">
    <source>
        <dbReference type="ARBA" id="ARBA00023054"/>
    </source>
</evidence>
<dbReference type="EMBL" id="OU963869">
    <property type="protein sequence ID" value="CAH0394000.1"/>
    <property type="molecule type" value="Genomic_DNA"/>
</dbReference>
<feature type="region of interest" description="Disordered" evidence="16">
    <location>
        <begin position="1"/>
        <end position="24"/>
    </location>
</feature>
<keyword evidence="7" id="KW-0254">Endocytosis</keyword>
<protein>
    <recommendedName>
        <fullName evidence="17">FYVE-type domain-containing protein</fullName>
    </recommendedName>
</protein>
<evidence type="ECO:0000256" key="6">
    <source>
        <dbReference type="ARBA" id="ARBA00022553"/>
    </source>
</evidence>
<dbReference type="CDD" id="cd15739">
    <property type="entry name" value="FYVE_RABE_unchar"/>
    <property type="match status" value="1"/>
</dbReference>
<dbReference type="Pfam" id="PF03528">
    <property type="entry name" value="Rabaptin"/>
    <property type="match status" value="1"/>
</dbReference>
<feature type="coiled-coil region" evidence="15">
    <location>
        <begin position="29"/>
        <end position="158"/>
    </location>
</feature>
<feature type="coiled-coil region" evidence="15">
    <location>
        <begin position="346"/>
        <end position="461"/>
    </location>
</feature>
<keyword evidence="19" id="KW-1185">Reference proteome</keyword>
<evidence type="ECO:0000313" key="18">
    <source>
        <dbReference type="EMBL" id="CAH0394000.1"/>
    </source>
</evidence>
<dbReference type="Gene3D" id="3.30.40.10">
    <property type="entry name" value="Zinc/RING finger domain, C3HC4 (zinc finger)"/>
    <property type="match status" value="1"/>
</dbReference>
<keyword evidence="11" id="KW-0862">Zinc</keyword>
<dbReference type="Proteomes" id="UP001152759">
    <property type="component" value="Chromosome 8"/>
</dbReference>
<dbReference type="InterPro" id="IPR018514">
    <property type="entry name" value="Rabaptin_CC"/>
</dbReference>
<dbReference type="GO" id="GO:0006897">
    <property type="term" value="P:endocytosis"/>
    <property type="evidence" value="ECO:0007669"/>
    <property type="project" value="UniProtKB-KW"/>
</dbReference>
<dbReference type="GO" id="GO:0008083">
    <property type="term" value="F:growth factor activity"/>
    <property type="evidence" value="ECO:0007669"/>
    <property type="project" value="InterPro"/>
</dbReference>
<evidence type="ECO:0000256" key="7">
    <source>
        <dbReference type="ARBA" id="ARBA00022583"/>
    </source>
</evidence>
<evidence type="ECO:0000256" key="5">
    <source>
        <dbReference type="ARBA" id="ARBA00022490"/>
    </source>
</evidence>
<organism evidence="18 19">
    <name type="scientific">Bemisia tabaci</name>
    <name type="common">Sweetpotato whitefly</name>
    <name type="synonym">Aleurodes tabaci</name>
    <dbReference type="NCBI Taxonomy" id="7038"/>
    <lineage>
        <taxon>Eukaryota</taxon>
        <taxon>Metazoa</taxon>
        <taxon>Ecdysozoa</taxon>
        <taxon>Arthropoda</taxon>
        <taxon>Hexapoda</taxon>
        <taxon>Insecta</taxon>
        <taxon>Pterygota</taxon>
        <taxon>Neoptera</taxon>
        <taxon>Paraneoptera</taxon>
        <taxon>Hemiptera</taxon>
        <taxon>Sternorrhyncha</taxon>
        <taxon>Aleyrodoidea</taxon>
        <taxon>Aleyrodidae</taxon>
        <taxon>Aleyrodinae</taxon>
        <taxon>Bemisia</taxon>
    </lineage>
</organism>
<evidence type="ECO:0000256" key="12">
    <source>
        <dbReference type="ARBA" id="ARBA00022927"/>
    </source>
</evidence>
<dbReference type="PANTHER" id="PTHR31179:SF7">
    <property type="entry name" value="FYVE-TYPE DOMAIN-CONTAINING PROTEIN"/>
    <property type="match status" value="1"/>
</dbReference>
<dbReference type="Pfam" id="PF01363">
    <property type="entry name" value="FYVE"/>
    <property type="match status" value="1"/>
</dbReference>
<keyword evidence="5" id="KW-0963">Cytoplasm</keyword>
<dbReference type="GO" id="GO:0008270">
    <property type="term" value="F:zinc ion binding"/>
    <property type="evidence" value="ECO:0007669"/>
    <property type="project" value="UniProtKB-KW"/>
</dbReference>
<dbReference type="InterPro" id="IPR015390">
    <property type="entry name" value="Rabaptin_Rab5-bd_dom"/>
</dbReference>
<feature type="compositionally biased region" description="Basic and acidic residues" evidence="16">
    <location>
        <begin position="1"/>
        <end position="12"/>
    </location>
</feature>
<evidence type="ECO:0000256" key="4">
    <source>
        <dbReference type="ARBA" id="ARBA00022448"/>
    </source>
</evidence>
<dbReference type="SUPFAM" id="SSF57903">
    <property type="entry name" value="FYVE/PHD zinc finger"/>
    <property type="match status" value="1"/>
</dbReference>
<evidence type="ECO:0000313" key="19">
    <source>
        <dbReference type="Proteomes" id="UP001152759"/>
    </source>
</evidence>
<dbReference type="InterPro" id="IPR000306">
    <property type="entry name" value="Znf_FYVE"/>
</dbReference>
<dbReference type="SUPFAM" id="SSF103652">
    <property type="entry name" value="G protein-binding domain"/>
    <property type="match status" value="1"/>
</dbReference>
<feature type="coiled-coil region" evidence="15">
    <location>
        <begin position="501"/>
        <end position="616"/>
    </location>
</feature>
<reference evidence="18" key="1">
    <citation type="submission" date="2021-12" db="EMBL/GenBank/DDBJ databases">
        <authorList>
            <person name="King R."/>
        </authorList>
    </citation>
    <scope>NUCLEOTIDE SEQUENCE</scope>
</reference>
<keyword evidence="9" id="KW-0967">Endosome</keyword>
<evidence type="ECO:0000259" key="17">
    <source>
        <dbReference type="PROSITE" id="PS50178"/>
    </source>
</evidence>
<evidence type="ECO:0000256" key="14">
    <source>
        <dbReference type="PROSITE-ProRule" id="PRU00091"/>
    </source>
</evidence>
<comment type="similarity">
    <text evidence="3">Belongs to the rabaptin family.</text>
</comment>
<dbReference type="GO" id="GO:0015031">
    <property type="term" value="P:protein transport"/>
    <property type="evidence" value="ECO:0007669"/>
    <property type="project" value="UniProtKB-KW"/>
</dbReference>
<feature type="coiled-coil region" evidence="15">
    <location>
        <begin position="236"/>
        <end position="277"/>
    </location>
</feature>
<dbReference type="InterPro" id="IPR011011">
    <property type="entry name" value="Znf_FYVE_PHD"/>
</dbReference>
<dbReference type="AlphaFoldDB" id="A0A9P0ALN6"/>
<gene>
    <name evidence="18" type="ORF">BEMITA_LOCUS12347</name>
</gene>
<dbReference type="PROSITE" id="PS50178">
    <property type="entry name" value="ZF_FYVE"/>
    <property type="match status" value="1"/>
</dbReference>
<evidence type="ECO:0000256" key="10">
    <source>
        <dbReference type="ARBA" id="ARBA00022771"/>
    </source>
</evidence>
<dbReference type="GO" id="GO:0005096">
    <property type="term" value="F:GTPase activator activity"/>
    <property type="evidence" value="ECO:0007669"/>
    <property type="project" value="InterPro"/>
</dbReference>
<name>A0A9P0ALN6_BEMTA</name>
<evidence type="ECO:0000256" key="3">
    <source>
        <dbReference type="ARBA" id="ARBA00006603"/>
    </source>
</evidence>
<evidence type="ECO:0000256" key="2">
    <source>
        <dbReference type="ARBA" id="ARBA00004496"/>
    </source>
</evidence>
<accession>A0A9P0ALN6</accession>
<dbReference type="GO" id="GO:0005769">
    <property type="term" value="C:early endosome"/>
    <property type="evidence" value="ECO:0007669"/>
    <property type="project" value="UniProtKB-SubCell"/>
</dbReference>
<keyword evidence="13 15" id="KW-0175">Coiled coil</keyword>
<keyword evidence="8" id="KW-0479">Metal-binding</keyword>
<comment type="subcellular location">
    <subcellularLocation>
        <location evidence="2">Cytoplasm</location>
    </subcellularLocation>
    <subcellularLocation>
        <location evidence="1">Early endosome</location>
    </subcellularLocation>
</comment>
<evidence type="ECO:0000256" key="11">
    <source>
        <dbReference type="ARBA" id="ARBA00022833"/>
    </source>
</evidence>
<dbReference type="InterPro" id="IPR003914">
    <property type="entry name" value="Rabaptin"/>
</dbReference>
<keyword evidence="6" id="KW-0597">Phosphoprotein</keyword>
<dbReference type="InterPro" id="IPR013083">
    <property type="entry name" value="Znf_RING/FYVE/PHD"/>
</dbReference>
<feature type="domain" description="FYVE-type" evidence="17">
    <location>
        <begin position="646"/>
        <end position="704"/>
    </location>
</feature>
<keyword evidence="10 14" id="KW-0863">Zinc-finger</keyword>
<evidence type="ECO:0000256" key="15">
    <source>
        <dbReference type="SAM" id="Coils"/>
    </source>
</evidence>
<evidence type="ECO:0000256" key="16">
    <source>
        <dbReference type="SAM" id="MobiDB-lite"/>
    </source>
</evidence>
<dbReference type="InterPro" id="IPR017455">
    <property type="entry name" value="Znf_FYVE-rel"/>
</dbReference>
<evidence type="ECO:0000256" key="8">
    <source>
        <dbReference type="ARBA" id="ARBA00022723"/>
    </source>
</evidence>
<dbReference type="KEGG" id="btab:109039298"/>
<dbReference type="PANTHER" id="PTHR31179">
    <property type="entry name" value="RAB GTPASE-BINDING EFFECTOR PROTEIN"/>
    <property type="match status" value="1"/>
</dbReference>
<evidence type="ECO:0000256" key="1">
    <source>
        <dbReference type="ARBA" id="ARBA00004412"/>
    </source>
</evidence>
<dbReference type="Gene3D" id="1.20.5.730">
    <property type="entry name" value="Single helix bin"/>
    <property type="match status" value="1"/>
</dbReference>